<feature type="compositionally biased region" description="Gly residues" evidence="1">
    <location>
        <begin position="160"/>
        <end position="169"/>
    </location>
</feature>
<evidence type="ECO:0000313" key="3">
    <source>
        <dbReference type="EMBL" id="KXJ96298.1"/>
    </source>
</evidence>
<accession>A0A136JGQ8</accession>
<dbReference type="OrthoDB" id="4148174at2759"/>
<evidence type="ECO:0000256" key="2">
    <source>
        <dbReference type="SAM" id="SignalP"/>
    </source>
</evidence>
<feature type="chain" id="PRO_5007293780" evidence="2">
    <location>
        <begin position="21"/>
        <end position="308"/>
    </location>
</feature>
<evidence type="ECO:0000256" key="1">
    <source>
        <dbReference type="SAM" id="MobiDB-lite"/>
    </source>
</evidence>
<reference evidence="4" key="1">
    <citation type="submission" date="2016-02" db="EMBL/GenBank/DDBJ databases">
        <title>Draft genome sequence of Microdochium bolleyi, a fungal endophyte of beachgrass.</title>
        <authorList>
            <consortium name="DOE Joint Genome Institute"/>
            <person name="David A.S."/>
            <person name="May G."/>
            <person name="Haridas S."/>
            <person name="Lim J."/>
            <person name="Wang M."/>
            <person name="Labutti K."/>
            <person name="Lipzen A."/>
            <person name="Barry K."/>
            <person name="Grigoriev I.V."/>
        </authorList>
    </citation>
    <scope>NUCLEOTIDE SEQUENCE [LARGE SCALE GENOMIC DNA]</scope>
    <source>
        <strain evidence="4">J235TASD1</strain>
    </source>
</reference>
<keyword evidence="2" id="KW-0732">Signal</keyword>
<feature type="signal peptide" evidence="2">
    <location>
        <begin position="1"/>
        <end position="20"/>
    </location>
</feature>
<dbReference type="Proteomes" id="UP000070501">
    <property type="component" value="Unassembled WGS sequence"/>
</dbReference>
<gene>
    <name evidence="3" type="ORF">Micbo1qcDRAFT_229239</name>
</gene>
<evidence type="ECO:0000313" key="4">
    <source>
        <dbReference type="Proteomes" id="UP000070501"/>
    </source>
</evidence>
<dbReference type="EMBL" id="KQ964245">
    <property type="protein sequence ID" value="KXJ96298.1"/>
    <property type="molecule type" value="Genomic_DNA"/>
</dbReference>
<protein>
    <submittedName>
        <fullName evidence="3">Uncharacterized protein</fullName>
    </submittedName>
</protein>
<organism evidence="3 4">
    <name type="scientific">Microdochium bolleyi</name>
    <dbReference type="NCBI Taxonomy" id="196109"/>
    <lineage>
        <taxon>Eukaryota</taxon>
        <taxon>Fungi</taxon>
        <taxon>Dikarya</taxon>
        <taxon>Ascomycota</taxon>
        <taxon>Pezizomycotina</taxon>
        <taxon>Sordariomycetes</taxon>
        <taxon>Xylariomycetidae</taxon>
        <taxon>Xylariales</taxon>
        <taxon>Microdochiaceae</taxon>
        <taxon>Microdochium</taxon>
    </lineage>
</organism>
<sequence length="308" mass="32987">MKTSTTYACLALLAAPFAAAQNGYIGYEFSKRGDNDSTNYETSNTPGVELPQTPDVYLNANVSVGEISIEVENITAKINLDAKVLKLLHFTAGIDVSIDSVSLLIQNVSAKVELEARLGNVVQMVSDVLDTIDLNPIVATLGNTLSNVVGNVTDVLTPDNGGGGSGGGNSTTRKRDVPVDYNLANNILYSVNDYTGQTHRNRILDQDGNIFDMTLDNNGRERSREVVGSYLTDMVATGHSRTITIDGVTEFEVGYLYAPYPGLRVHALVFTTPSGEVVKTKCVAEAEAGGTSTVSEDRDDRADLKVKL</sequence>
<feature type="region of interest" description="Disordered" evidence="1">
    <location>
        <begin position="157"/>
        <end position="176"/>
    </location>
</feature>
<name>A0A136JGQ8_9PEZI</name>
<dbReference type="AlphaFoldDB" id="A0A136JGQ8"/>
<dbReference type="InParanoid" id="A0A136JGQ8"/>
<proteinExistence type="predicted"/>
<keyword evidence="4" id="KW-1185">Reference proteome</keyword>